<comment type="caution">
    <text evidence="1">The sequence shown here is derived from an EMBL/GenBank/DDBJ whole genome shotgun (WGS) entry which is preliminary data.</text>
</comment>
<evidence type="ECO:0000313" key="1">
    <source>
        <dbReference type="EMBL" id="PPQ33427.1"/>
    </source>
</evidence>
<protein>
    <submittedName>
        <fullName evidence="1">Gluconate 2-dehydrogenase</fullName>
    </submittedName>
</protein>
<dbReference type="AlphaFoldDB" id="A0A2S6NFQ0"/>
<dbReference type="EMBL" id="NHRY01000146">
    <property type="protein sequence ID" value="PPQ33427.1"/>
    <property type="molecule type" value="Genomic_DNA"/>
</dbReference>
<organism evidence="1 2">
    <name type="scientific">Rhodopila globiformis</name>
    <name type="common">Rhodopseudomonas globiformis</name>
    <dbReference type="NCBI Taxonomy" id="1071"/>
    <lineage>
        <taxon>Bacteria</taxon>
        <taxon>Pseudomonadati</taxon>
        <taxon>Pseudomonadota</taxon>
        <taxon>Alphaproteobacteria</taxon>
        <taxon>Acetobacterales</taxon>
        <taxon>Acetobacteraceae</taxon>
        <taxon>Rhodopila</taxon>
    </lineage>
</organism>
<dbReference type="OrthoDB" id="9780765at2"/>
<dbReference type="Proteomes" id="UP000239724">
    <property type="component" value="Unassembled WGS sequence"/>
</dbReference>
<accession>A0A2S6NFQ0</accession>
<dbReference type="InterPro" id="IPR027056">
    <property type="entry name" value="Gluconate_2DH_su3"/>
</dbReference>
<dbReference type="Pfam" id="PF13618">
    <property type="entry name" value="Gluconate_2-dh3"/>
    <property type="match status" value="1"/>
</dbReference>
<keyword evidence="2" id="KW-1185">Reference proteome</keyword>
<sequence>MPDPYPGYDVLSKRNTPSWNDKTREVIDRRLSLPRSPRFFSEPEFATVEAIAAHIVPQPKHRPPVPVAALVDDKLFEDVSDGYRMTGLPREREAWRRGLLALNAEAEAAHQQSFRHLAGPQQHDLLKRMEQGELKSDAWGGMPSKLFWKERLLTDIVHAYFSHPTAWSEIGWGGPASPRGYVRLGYDERDSWEAVEAHGDPDYARRKNRHVG</sequence>
<gene>
    <name evidence="1" type="ORF">CCS01_14405</name>
</gene>
<dbReference type="RefSeq" id="WP_104519541.1">
    <property type="nucleotide sequence ID" value="NZ_NHRY01000146.1"/>
</dbReference>
<evidence type="ECO:0000313" key="2">
    <source>
        <dbReference type="Proteomes" id="UP000239724"/>
    </source>
</evidence>
<name>A0A2S6NFQ0_RHOGL</name>
<reference evidence="1 2" key="1">
    <citation type="journal article" date="2018" name="Arch. Microbiol.">
        <title>New insights into the metabolic potential of the phototrophic purple bacterium Rhodopila globiformis DSM 161(T) from its draft genome sequence and evidence for a vanadium-dependent nitrogenase.</title>
        <authorList>
            <person name="Imhoff J.F."/>
            <person name="Rahn T."/>
            <person name="Kunzel S."/>
            <person name="Neulinger S.C."/>
        </authorList>
    </citation>
    <scope>NUCLEOTIDE SEQUENCE [LARGE SCALE GENOMIC DNA]</scope>
    <source>
        <strain evidence="1 2">DSM 161</strain>
    </source>
</reference>
<proteinExistence type="predicted"/>